<evidence type="ECO:0000313" key="1">
    <source>
        <dbReference type="EMBL" id="OLQ10386.1"/>
    </source>
</evidence>
<organism evidence="1 2">
    <name type="scientific">Symbiodinium microadriaticum</name>
    <name type="common">Dinoflagellate</name>
    <name type="synonym">Zooxanthella microadriatica</name>
    <dbReference type="NCBI Taxonomy" id="2951"/>
    <lineage>
        <taxon>Eukaryota</taxon>
        <taxon>Sar</taxon>
        <taxon>Alveolata</taxon>
        <taxon>Dinophyceae</taxon>
        <taxon>Suessiales</taxon>
        <taxon>Symbiodiniaceae</taxon>
        <taxon>Symbiodinium</taxon>
    </lineage>
</organism>
<sequence>MGSAALRRRVLPVQGAVYAENMKVSGGNVTITKSEALQDGGAVYAENMIVSGGGVSINEAEARYDGGNEYALAD</sequence>
<dbReference type="AlphaFoldDB" id="A0A1Q9ESI3"/>
<gene>
    <name evidence="1" type="ORF">AK812_SmicGene5903</name>
</gene>
<evidence type="ECO:0000313" key="2">
    <source>
        <dbReference type="Proteomes" id="UP000186817"/>
    </source>
</evidence>
<proteinExistence type="predicted"/>
<protein>
    <submittedName>
        <fullName evidence="1">Uncharacterized protein</fullName>
    </submittedName>
</protein>
<name>A0A1Q9ESI3_SYMMI</name>
<dbReference type="Proteomes" id="UP000186817">
    <property type="component" value="Unassembled WGS sequence"/>
</dbReference>
<comment type="caution">
    <text evidence="1">The sequence shown here is derived from an EMBL/GenBank/DDBJ whole genome shotgun (WGS) entry which is preliminary data.</text>
</comment>
<dbReference type="OrthoDB" id="446638at2759"/>
<dbReference type="EMBL" id="LSRX01000079">
    <property type="protein sequence ID" value="OLQ10386.1"/>
    <property type="molecule type" value="Genomic_DNA"/>
</dbReference>
<reference evidence="1 2" key="1">
    <citation type="submission" date="2016-02" db="EMBL/GenBank/DDBJ databases">
        <title>Genome analysis of coral dinoflagellate symbionts highlights evolutionary adaptations to a symbiotic lifestyle.</title>
        <authorList>
            <person name="Aranda M."/>
            <person name="Li Y."/>
            <person name="Liew Y.J."/>
            <person name="Baumgarten S."/>
            <person name="Simakov O."/>
            <person name="Wilson M."/>
            <person name="Piel J."/>
            <person name="Ashoor H."/>
            <person name="Bougouffa S."/>
            <person name="Bajic V.B."/>
            <person name="Ryu T."/>
            <person name="Ravasi T."/>
            <person name="Bayer T."/>
            <person name="Micklem G."/>
            <person name="Kim H."/>
            <person name="Bhak J."/>
            <person name="Lajeunesse T.C."/>
            <person name="Voolstra C.R."/>
        </authorList>
    </citation>
    <scope>NUCLEOTIDE SEQUENCE [LARGE SCALE GENOMIC DNA]</scope>
    <source>
        <strain evidence="1 2">CCMP2467</strain>
    </source>
</reference>
<accession>A0A1Q9ESI3</accession>
<keyword evidence="2" id="KW-1185">Reference proteome</keyword>